<dbReference type="Proteomes" id="UP001165136">
    <property type="component" value="Unassembled WGS sequence"/>
</dbReference>
<dbReference type="SUPFAM" id="SSF54637">
    <property type="entry name" value="Thioesterase/thiol ester dehydrase-isomerase"/>
    <property type="match status" value="1"/>
</dbReference>
<feature type="domain" description="FAS1-like dehydratase" evidence="1">
    <location>
        <begin position="21"/>
        <end position="148"/>
    </location>
</feature>
<reference evidence="2" key="1">
    <citation type="submission" date="2023-03" db="EMBL/GenBank/DDBJ databases">
        <title>Amycolatopsis taiwanensis NBRC 103393.</title>
        <authorList>
            <person name="Ichikawa N."/>
            <person name="Sato H."/>
            <person name="Tonouchi N."/>
        </authorList>
    </citation>
    <scope>NUCLEOTIDE SEQUENCE</scope>
    <source>
        <strain evidence="2">NBRC 103393</strain>
    </source>
</reference>
<evidence type="ECO:0000313" key="2">
    <source>
        <dbReference type="EMBL" id="GLY65419.1"/>
    </source>
</evidence>
<dbReference type="Gene3D" id="3.10.129.10">
    <property type="entry name" value="Hotdog Thioesterase"/>
    <property type="match status" value="1"/>
</dbReference>
<gene>
    <name evidence="2" type="ORF">Atai01_20380</name>
</gene>
<dbReference type="EMBL" id="BSTI01000004">
    <property type="protein sequence ID" value="GLY65419.1"/>
    <property type="molecule type" value="Genomic_DNA"/>
</dbReference>
<evidence type="ECO:0000313" key="3">
    <source>
        <dbReference type="Proteomes" id="UP001165136"/>
    </source>
</evidence>
<dbReference type="AlphaFoldDB" id="A0A9W6QWN5"/>
<protein>
    <recommendedName>
        <fullName evidence="1">FAS1-like dehydratase domain-containing protein</fullName>
    </recommendedName>
</protein>
<keyword evidence="3" id="KW-1185">Reference proteome</keyword>
<proteinExistence type="predicted"/>
<evidence type="ECO:0000259" key="1">
    <source>
        <dbReference type="Pfam" id="PF13452"/>
    </source>
</evidence>
<dbReference type="InterPro" id="IPR039569">
    <property type="entry name" value="FAS1-like_DH_region"/>
</dbReference>
<name>A0A9W6QWN5_9PSEU</name>
<accession>A0A9W6QWN5</accession>
<sequence length="166" mass="18391">MAARAERDAAKGEWDMADPAAVGEVGESFAVPIERGKIREFARATYSANPDYLDRSDAPVPPTFLTTIFFWADGQADPWPRVRLDQQRGLHAEQEYEFFGPPPRAGQRLTGRSRIVDVYQKQGRRGGTMTFAVMETDFTDETGRLVARARLTGVEAAAPAKAEVRS</sequence>
<comment type="caution">
    <text evidence="2">The sequence shown here is derived from an EMBL/GenBank/DDBJ whole genome shotgun (WGS) entry which is preliminary data.</text>
</comment>
<dbReference type="Pfam" id="PF13452">
    <property type="entry name" value="FAS1_DH_region"/>
    <property type="match status" value="1"/>
</dbReference>
<dbReference type="InterPro" id="IPR029069">
    <property type="entry name" value="HotDog_dom_sf"/>
</dbReference>
<organism evidence="2 3">
    <name type="scientific">Amycolatopsis taiwanensis</name>
    <dbReference type="NCBI Taxonomy" id="342230"/>
    <lineage>
        <taxon>Bacteria</taxon>
        <taxon>Bacillati</taxon>
        <taxon>Actinomycetota</taxon>
        <taxon>Actinomycetes</taxon>
        <taxon>Pseudonocardiales</taxon>
        <taxon>Pseudonocardiaceae</taxon>
        <taxon>Amycolatopsis</taxon>
    </lineage>
</organism>